<dbReference type="SUPFAM" id="SSF56784">
    <property type="entry name" value="HAD-like"/>
    <property type="match status" value="1"/>
</dbReference>
<dbReference type="GO" id="GO:0019143">
    <property type="term" value="F:3-deoxy-manno-octulosonate-8-phosphatase activity"/>
    <property type="evidence" value="ECO:0007669"/>
    <property type="project" value="UniProtKB-UniRule"/>
</dbReference>
<dbReference type="SFLD" id="SFLDF00036">
    <property type="entry name" value="deoxy-d-mannose-octulosonate_8"/>
    <property type="match status" value="1"/>
</dbReference>
<dbReference type="Proteomes" id="UP000000607">
    <property type="component" value="Chromosome"/>
</dbReference>
<dbReference type="eggNOG" id="COG1778">
    <property type="taxonomic scope" value="Bacteria"/>
</dbReference>
<evidence type="ECO:0000256" key="12">
    <source>
        <dbReference type="PIRNR" id="PIRNR006118"/>
    </source>
</evidence>
<evidence type="ECO:0000313" key="15">
    <source>
        <dbReference type="Proteomes" id="UP000000607"/>
    </source>
</evidence>
<protein>
    <recommendedName>
        <fullName evidence="6 12">3-deoxy-D-manno-octulosonate 8-phosphate phosphatase KdsC</fullName>
        <ecNumber evidence="5 12">3.1.3.45</ecNumber>
    </recommendedName>
    <alternativeName>
        <fullName evidence="11 12">KDO 8-P phosphatase</fullName>
    </alternativeName>
</protein>
<feature type="binding site" evidence="13">
    <location>
        <position position="23"/>
    </location>
    <ligand>
        <name>substrate</name>
    </ligand>
</feature>
<comment type="catalytic activity">
    <reaction evidence="1 12">
        <text>3-deoxy-alpha-D-manno-2-octulosonate-8-phosphate + H2O = 3-deoxy-alpha-D-manno-oct-2-ulosonate + phosphate</text>
        <dbReference type="Rhea" id="RHEA:11500"/>
        <dbReference type="ChEBI" id="CHEBI:15377"/>
        <dbReference type="ChEBI" id="CHEBI:43474"/>
        <dbReference type="ChEBI" id="CHEBI:85985"/>
        <dbReference type="ChEBI" id="CHEBI:85986"/>
        <dbReference type="EC" id="3.1.3.45"/>
    </reaction>
</comment>
<evidence type="ECO:0000256" key="7">
    <source>
        <dbReference type="ARBA" id="ARBA00022723"/>
    </source>
</evidence>
<organism evidence="14 15">
    <name type="scientific">Mannheimia succiniciproducens (strain KCTC 0769BP / MBEL55E)</name>
    <dbReference type="NCBI Taxonomy" id="221988"/>
    <lineage>
        <taxon>Bacteria</taxon>
        <taxon>Pseudomonadati</taxon>
        <taxon>Pseudomonadota</taxon>
        <taxon>Gammaproteobacteria</taxon>
        <taxon>Pasteurellales</taxon>
        <taxon>Pasteurellaceae</taxon>
        <taxon>Basfia</taxon>
    </lineage>
</organism>
<feature type="binding site" evidence="13">
    <location>
        <position position="114"/>
    </location>
    <ligand>
        <name>Mg(2+)</name>
        <dbReference type="ChEBI" id="CHEBI:18420"/>
    </ligand>
</feature>
<proteinExistence type="inferred from homology"/>
<gene>
    <name evidence="14" type="ordered locus">MS0995</name>
</gene>
<dbReference type="SFLD" id="SFLDG01138">
    <property type="entry name" value="C1.6.2:_Deoxy-d-mannose-octulo"/>
    <property type="match status" value="1"/>
</dbReference>
<keyword evidence="9 12" id="KW-0460">Magnesium</keyword>
<dbReference type="NCBIfam" id="TIGR01670">
    <property type="entry name" value="KdsC-phosphatas"/>
    <property type="match status" value="1"/>
</dbReference>
<accession>Q65TV8</accession>
<dbReference type="InterPro" id="IPR010023">
    <property type="entry name" value="KdsC_fam"/>
</dbReference>
<dbReference type="InterPro" id="IPR036412">
    <property type="entry name" value="HAD-like_sf"/>
</dbReference>
<name>Q65TV8_MANSM</name>
<dbReference type="EMBL" id="AE016827">
    <property type="protein sequence ID" value="AAU37602.1"/>
    <property type="molecule type" value="Genomic_DNA"/>
</dbReference>
<dbReference type="Gene3D" id="3.40.50.1000">
    <property type="entry name" value="HAD superfamily/HAD-like"/>
    <property type="match status" value="1"/>
</dbReference>
<evidence type="ECO:0000256" key="6">
    <source>
        <dbReference type="ARBA" id="ARBA00020092"/>
    </source>
</evidence>
<dbReference type="STRING" id="221988.MS0995"/>
<comment type="cofactor">
    <cofactor evidence="2 12 13">
        <name>Mg(2+)</name>
        <dbReference type="ChEBI" id="CHEBI:18420"/>
    </cofactor>
</comment>
<comment type="similarity">
    <text evidence="3 12">Belongs to the KdsC family.</text>
</comment>
<dbReference type="InterPro" id="IPR050793">
    <property type="entry name" value="CMP-NeuNAc_synthase"/>
</dbReference>
<dbReference type="InterPro" id="IPR006549">
    <property type="entry name" value="HAD-SF_hydro_IIIA"/>
</dbReference>
<dbReference type="AlphaFoldDB" id="Q65TV8"/>
<evidence type="ECO:0000256" key="4">
    <source>
        <dbReference type="ARBA" id="ARBA00011881"/>
    </source>
</evidence>
<dbReference type="InterPro" id="IPR023214">
    <property type="entry name" value="HAD_sf"/>
</dbReference>
<evidence type="ECO:0000256" key="5">
    <source>
        <dbReference type="ARBA" id="ARBA00013066"/>
    </source>
</evidence>
<dbReference type="CDD" id="cd01630">
    <property type="entry name" value="HAD_KDO-like"/>
    <property type="match status" value="1"/>
</dbReference>
<evidence type="ECO:0000256" key="1">
    <source>
        <dbReference type="ARBA" id="ARBA00000898"/>
    </source>
</evidence>
<evidence type="ECO:0000256" key="10">
    <source>
        <dbReference type="ARBA" id="ARBA00022985"/>
    </source>
</evidence>
<dbReference type="NCBIfam" id="TIGR01662">
    <property type="entry name" value="HAD-SF-IIIA"/>
    <property type="match status" value="1"/>
</dbReference>
<evidence type="ECO:0000256" key="13">
    <source>
        <dbReference type="PIRSR" id="PIRSR006118-2"/>
    </source>
</evidence>
<reference evidence="14 15" key="1">
    <citation type="journal article" date="2004" name="Nat. Biotechnol.">
        <title>The genome sequence of the capnophilic rumen bacterium Mannheimia succiniciproducens.</title>
        <authorList>
            <person name="Hong S.H."/>
            <person name="Kim J.S."/>
            <person name="Lee S.Y."/>
            <person name="In Y.H."/>
            <person name="Choi S.S."/>
            <person name="Rih J.-K."/>
            <person name="Kim C.H."/>
            <person name="Jeong H."/>
            <person name="Hur C.G."/>
            <person name="Kim J.J."/>
        </authorList>
    </citation>
    <scope>NUCLEOTIDE SEQUENCE [LARGE SCALE GENOMIC DNA]</scope>
    <source>
        <strain evidence="15">KCTC 0769BP / MBEL55E</strain>
    </source>
</reference>
<evidence type="ECO:0000256" key="3">
    <source>
        <dbReference type="ARBA" id="ARBA00005893"/>
    </source>
</evidence>
<evidence type="ECO:0000313" key="14">
    <source>
        <dbReference type="EMBL" id="AAU37602.1"/>
    </source>
</evidence>
<dbReference type="KEGG" id="msu:MS0995"/>
<comment type="function">
    <text evidence="12">Catalyzes the hydrolysis of 3-deoxy-D-manno-octulosonate 8-phosphate (KDO 8-P) to 3-deoxy-D-manno-octulosonate (KDO) and inorganic phosphate.</text>
</comment>
<sequence length="187" mass="20318">MNSQVKNMNRKLENIKFVITDVDGVLTDGQLHYDANGEAIKSFHVRDGLGVKMLMESGIPVAVLSGRDSAILRKRIADLGIKLAFLGKLEKESACYELMKEVGVTPEETAYIGDDSVDLPAFNVCGVAFAVADAPDYVKDCADYVLDLRGGKGAFREMSDMILKAQGKTDVYSSAKGFLKIVTNMAQ</sequence>
<evidence type="ECO:0000256" key="9">
    <source>
        <dbReference type="ARBA" id="ARBA00022842"/>
    </source>
</evidence>
<dbReference type="FunFam" id="3.40.50.1000:FF:000029">
    <property type="entry name" value="3-deoxy-D-manno-octulosonate 8-phosphate phosphatase KdsC"/>
    <property type="match status" value="1"/>
</dbReference>
<dbReference type="PANTHER" id="PTHR21485">
    <property type="entry name" value="HAD SUPERFAMILY MEMBERS CMAS AND KDSC"/>
    <property type="match status" value="1"/>
</dbReference>
<comment type="subunit">
    <text evidence="4 12">Homotetramer.</text>
</comment>
<dbReference type="Pfam" id="PF08282">
    <property type="entry name" value="Hydrolase_3"/>
    <property type="match status" value="1"/>
</dbReference>
<dbReference type="EC" id="3.1.3.45" evidence="5 12"/>
<dbReference type="PIRSF" id="PIRSF006118">
    <property type="entry name" value="KDO8-P_Ptase"/>
    <property type="match status" value="1"/>
</dbReference>
<evidence type="ECO:0000256" key="11">
    <source>
        <dbReference type="ARBA" id="ARBA00031051"/>
    </source>
</evidence>
<dbReference type="GO" id="GO:0009103">
    <property type="term" value="P:lipopolysaccharide biosynthetic process"/>
    <property type="evidence" value="ECO:0007669"/>
    <property type="project" value="UniProtKB-UniRule"/>
</dbReference>
<dbReference type="GO" id="GO:0046872">
    <property type="term" value="F:metal ion binding"/>
    <property type="evidence" value="ECO:0007669"/>
    <property type="project" value="UniProtKB-UniRule"/>
</dbReference>
<evidence type="ECO:0000256" key="8">
    <source>
        <dbReference type="ARBA" id="ARBA00022801"/>
    </source>
</evidence>
<dbReference type="PANTHER" id="PTHR21485:SF6">
    <property type="entry name" value="N-ACYLNEURAMINATE CYTIDYLYLTRANSFERASE-RELATED"/>
    <property type="match status" value="1"/>
</dbReference>
<dbReference type="SFLD" id="SFLDG01136">
    <property type="entry name" value="C1.6:_Phosphoserine_Phosphatas"/>
    <property type="match status" value="1"/>
</dbReference>
<keyword evidence="10 12" id="KW-0448">Lipopolysaccharide biosynthesis</keyword>
<keyword evidence="8 12" id="KW-0378">Hydrolase</keyword>
<dbReference type="GO" id="GO:0008781">
    <property type="term" value="F:N-acylneuraminate cytidylyltransferase activity"/>
    <property type="evidence" value="ECO:0007669"/>
    <property type="project" value="TreeGrafter"/>
</dbReference>
<dbReference type="SFLD" id="SFLDS00003">
    <property type="entry name" value="Haloacid_Dehalogenase"/>
    <property type="match status" value="1"/>
</dbReference>
<feature type="binding site" evidence="13">
    <location>
        <position position="21"/>
    </location>
    <ligand>
        <name>Mg(2+)</name>
        <dbReference type="ChEBI" id="CHEBI:18420"/>
    </ligand>
</feature>
<evidence type="ECO:0000256" key="2">
    <source>
        <dbReference type="ARBA" id="ARBA00001946"/>
    </source>
</evidence>
<dbReference type="HOGENOM" id="CLU_106694_1_0_6"/>
<keyword evidence="7 12" id="KW-0479">Metal-binding</keyword>
<keyword evidence="15" id="KW-1185">Reference proteome</keyword>